<feature type="chain" id="PRO_5014759821" evidence="1">
    <location>
        <begin position="26"/>
        <end position="145"/>
    </location>
</feature>
<protein>
    <submittedName>
        <fullName evidence="2">Putative secreted protein</fullName>
    </submittedName>
</protein>
<accession>A0A2M4B2N2</accession>
<name>A0A2M4B2N2_9DIPT</name>
<sequence length="145" mass="15947">MMMMINGSVILHFSTVLASLSVTNACEHSSDLLLCPFQKMIFSFSFVSFHEDRECMASQKLHTTCWCLSRCLGLVSGVGFNLARIAVIIPHSLRCVAAEVTQKTTVTIFCIGPIIFISPPLTRARLSHTLYSSLSLPFLPHQVAG</sequence>
<reference evidence="2" key="1">
    <citation type="submission" date="2018-01" db="EMBL/GenBank/DDBJ databases">
        <title>An insight into the sialome of Amazonian anophelines.</title>
        <authorList>
            <person name="Ribeiro J.M."/>
            <person name="Scarpassa V."/>
            <person name="Calvo E."/>
        </authorList>
    </citation>
    <scope>NUCLEOTIDE SEQUENCE</scope>
    <source>
        <tissue evidence="2">Salivary glands</tissue>
    </source>
</reference>
<evidence type="ECO:0000313" key="2">
    <source>
        <dbReference type="EMBL" id="MBW47068.1"/>
    </source>
</evidence>
<proteinExistence type="predicted"/>
<dbReference type="EMBL" id="GGFK01013747">
    <property type="protein sequence ID" value="MBW47068.1"/>
    <property type="molecule type" value="Transcribed_RNA"/>
</dbReference>
<organism evidence="2">
    <name type="scientific">Anopheles triannulatus</name>
    <dbReference type="NCBI Taxonomy" id="58253"/>
    <lineage>
        <taxon>Eukaryota</taxon>
        <taxon>Metazoa</taxon>
        <taxon>Ecdysozoa</taxon>
        <taxon>Arthropoda</taxon>
        <taxon>Hexapoda</taxon>
        <taxon>Insecta</taxon>
        <taxon>Pterygota</taxon>
        <taxon>Neoptera</taxon>
        <taxon>Endopterygota</taxon>
        <taxon>Diptera</taxon>
        <taxon>Nematocera</taxon>
        <taxon>Culicoidea</taxon>
        <taxon>Culicidae</taxon>
        <taxon>Anophelinae</taxon>
        <taxon>Anopheles</taxon>
    </lineage>
</organism>
<keyword evidence="1" id="KW-0732">Signal</keyword>
<feature type="signal peptide" evidence="1">
    <location>
        <begin position="1"/>
        <end position="25"/>
    </location>
</feature>
<dbReference type="AlphaFoldDB" id="A0A2M4B2N2"/>
<evidence type="ECO:0000256" key="1">
    <source>
        <dbReference type="SAM" id="SignalP"/>
    </source>
</evidence>